<sequence length="341" mass="38224">STCSEIWGLSTPNTIDQWDTTGLYSFSEQTRSLFFHVTLLDFCIQVCLPSHNNHKHLHLCKHMQSVLKLAKLFQLVGLTNALNFAFPVLPPVLVPRHTEILTELPPLDDYTHSIPENTNFPAGIEPQSNYIPETPPPGYISEDGETNDQQLNQSMDTGSPAELSPNSLSPVNHSLDLQPVTYSEPAFWCSIAYYELNQRVGETFHASQPSLTVDGFTDPSNSERFCLGLLSNVNRNATVEMTRRHIGRGVRLYYIGGEVFAECLSDSAIFVQSPNCNQRYGWHPATVCKIPPGCNLKIFNNQEFAALLAQSVNQGFEAVYQLTRMCTIRMSFVKGWGAEYR</sequence>
<dbReference type="GO" id="GO:0007179">
    <property type="term" value="P:transforming growth factor beta receptor signaling pathway"/>
    <property type="evidence" value="ECO:0007669"/>
    <property type="project" value="TreeGrafter"/>
</dbReference>
<dbReference type="InterPro" id="IPR017855">
    <property type="entry name" value="SMAD-like_dom_sf"/>
</dbReference>
<keyword evidence="13" id="KW-1185">Reference proteome</keyword>
<dbReference type="Proteomes" id="UP000573793">
    <property type="component" value="Unassembled WGS sequence"/>
</dbReference>
<protein>
    <submittedName>
        <fullName evidence="12">SMAD2 protein</fullName>
    </submittedName>
</protein>
<dbReference type="PANTHER" id="PTHR13703">
    <property type="entry name" value="SMAD"/>
    <property type="match status" value="1"/>
</dbReference>
<organism evidence="12 13">
    <name type="scientific">Loxia leucoptera</name>
    <name type="common">White-winged crossbill</name>
    <dbReference type="NCBI Taxonomy" id="96539"/>
    <lineage>
        <taxon>Eukaryota</taxon>
        <taxon>Metazoa</taxon>
        <taxon>Chordata</taxon>
        <taxon>Craniata</taxon>
        <taxon>Vertebrata</taxon>
        <taxon>Euteleostomi</taxon>
        <taxon>Archelosauria</taxon>
        <taxon>Archosauria</taxon>
        <taxon>Dinosauria</taxon>
        <taxon>Saurischia</taxon>
        <taxon>Theropoda</taxon>
        <taxon>Coelurosauria</taxon>
        <taxon>Aves</taxon>
        <taxon>Neognathae</taxon>
        <taxon>Neoaves</taxon>
        <taxon>Telluraves</taxon>
        <taxon>Australaves</taxon>
        <taxon>Passeriformes</taxon>
        <taxon>Passeroidea</taxon>
        <taxon>Fringillidae</taxon>
        <taxon>Carduelinae</taxon>
        <taxon>Loxia</taxon>
    </lineage>
</organism>
<dbReference type="Gene3D" id="2.60.200.10">
    <property type="match status" value="1"/>
</dbReference>
<dbReference type="SUPFAM" id="SSF49879">
    <property type="entry name" value="SMAD/FHA domain"/>
    <property type="match status" value="1"/>
</dbReference>
<comment type="similarity">
    <text evidence="3">Belongs to the dwarfin/SMAD family.</text>
</comment>
<evidence type="ECO:0000259" key="11">
    <source>
        <dbReference type="PROSITE" id="PS51076"/>
    </source>
</evidence>
<feature type="non-terminal residue" evidence="12">
    <location>
        <position position="341"/>
    </location>
</feature>
<dbReference type="GO" id="GO:0030154">
    <property type="term" value="P:cell differentiation"/>
    <property type="evidence" value="ECO:0007669"/>
    <property type="project" value="TreeGrafter"/>
</dbReference>
<evidence type="ECO:0000256" key="1">
    <source>
        <dbReference type="ARBA" id="ARBA00004123"/>
    </source>
</evidence>
<keyword evidence="6" id="KW-0862">Zinc</keyword>
<evidence type="ECO:0000256" key="9">
    <source>
        <dbReference type="ARBA" id="ARBA00023242"/>
    </source>
</evidence>
<evidence type="ECO:0000256" key="2">
    <source>
        <dbReference type="ARBA" id="ARBA00004496"/>
    </source>
</evidence>
<keyword evidence="5" id="KW-0479">Metal-binding</keyword>
<dbReference type="GO" id="GO:0005737">
    <property type="term" value="C:cytoplasm"/>
    <property type="evidence" value="ECO:0007669"/>
    <property type="project" value="UniProtKB-SubCell"/>
</dbReference>
<feature type="non-terminal residue" evidence="12">
    <location>
        <position position="1"/>
    </location>
</feature>
<keyword evidence="8" id="KW-0804">Transcription</keyword>
<dbReference type="SMART" id="SM00524">
    <property type="entry name" value="DWB"/>
    <property type="match status" value="1"/>
</dbReference>
<dbReference type="GO" id="GO:0070411">
    <property type="term" value="F:I-SMAD binding"/>
    <property type="evidence" value="ECO:0007669"/>
    <property type="project" value="TreeGrafter"/>
</dbReference>
<dbReference type="GO" id="GO:0000978">
    <property type="term" value="F:RNA polymerase II cis-regulatory region sequence-specific DNA binding"/>
    <property type="evidence" value="ECO:0007669"/>
    <property type="project" value="TreeGrafter"/>
</dbReference>
<feature type="compositionally biased region" description="Polar residues" evidence="10">
    <location>
        <begin position="119"/>
        <end position="131"/>
    </location>
</feature>
<gene>
    <name evidence="12" type="primary">Smad2_0</name>
    <name evidence="12" type="ORF">LOXLEU_R13180</name>
</gene>
<feature type="domain" description="MH2" evidence="11">
    <location>
        <begin position="188"/>
        <end position="341"/>
    </location>
</feature>
<dbReference type="PANTHER" id="PTHR13703:SF25">
    <property type="entry name" value="MOTHERS AGAINST DECAPENTAPLEGIC HOMOLOG"/>
    <property type="match status" value="1"/>
</dbReference>
<comment type="subcellular location">
    <subcellularLocation>
        <location evidence="2">Cytoplasm</location>
    </subcellularLocation>
    <subcellularLocation>
        <location evidence="1">Nucleus</location>
    </subcellularLocation>
</comment>
<dbReference type="InterPro" id="IPR001132">
    <property type="entry name" value="SMAD_dom_Dwarfin-type"/>
</dbReference>
<dbReference type="GO" id="GO:0000981">
    <property type="term" value="F:DNA-binding transcription factor activity, RNA polymerase II-specific"/>
    <property type="evidence" value="ECO:0007669"/>
    <property type="project" value="TreeGrafter"/>
</dbReference>
<dbReference type="GO" id="GO:0071144">
    <property type="term" value="C:heteromeric SMAD protein complex"/>
    <property type="evidence" value="ECO:0007669"/>
    <property type="project" value="TreeGrafter"/>
</dbReference>
<proteinExistence type="inferred from homology"/>
<evidence type="ECO:0000256" key="4">
    <source>
        <dbReference type="ARBA" id="ARBA00022490"/>
    </source>
</evidence>
<feature type="compositionally biased region" description="Polar residues" evidence="10">
    <location>
        <begin position="147"/>
        <end position="157"/>
    </location>
</feature>
<dbReference type="GO" id="GO:0009653">
    <property type="term" value="P:anatomical structure morphogenesis"/>
    <property type="evidence" value="ECO:0007669"/>
    <property type="project" value="TreeGrafter"/>
</dbReference>
<dbReference type="AlphaFoldDB" id="A0A7K9G879"/>
<dbReference type="GO" id="GO:0060395">
    <property type="term" value="P:SMAD protein signal transduction"/>
    <property type="evidence" value="ECO:0007669"/>
    <property type="project" value="TreeGrafter"/>
</dbReference>
<accession>A0A7K9G879</accession>
<dbReference type="Pfam" id="PF03166">
    <property type="entry name" value="MH2"/>
    <property type="match status" value="1"/>
</dbReference>
<keyword evidence="9" id="KW-0539">Nucleus</keyword>
<dbReference type="GO" id="GO:0032924">
    <property type="term" value="P:activin receptor signaling pathway"/>
    <property type="evidence" value="ECO:0007669"/>
    <property type="project" value="TreeGrafter"/>
</dbReference>
<dbReference type="InterPro" id="IPR008984">
    <property type="entry name" value="SMAD_FHA_dom_sf"/>
</dbReference>
<evidence type="ECO:0000313" key="13">
    <source>
        <dbReference type="Proteomes" id="UP000573793"/>
    </source>
</evidence>
<dbReference type="FunFam" id="2.60.200.10:FF:000001">
    <property type="entry name" value="Mothers against decapentaplegic homolog"/>
    <property type="match status" value="1"/>
</dbReference>
<keyword evidence="7" id="KW-0805">Transcription regulation</keyword>
<evidence type="ECO:0000256" key="5">
    <source>
        <dbReference type="ARBA" id="ARBA00022723"/>
    </source>
</evidence>
<dbReference type="GO" id="GO:0046872">
    <property type="term" value="F:metal ion binding"/>
    <property type="evidence" value="ECO:0007669"/>
    <property type="project" value="UniProtKB-KW"/>
</dbReference>
<evidence type="ECO:0000313" key="12">
    <source>
        <dbReference type="EMBL" id="NXG97610.1"/>
    </source>
</evidence>
<comment type="caution">
    <text evidence="12">The sequence shown here is derived from an EMBL/GenBank/DDBJ whole genome shotgun (WGS) entry which is preliminary data.</text>
</comment>
<evidence type="ECO:0000256" key="3">
    <source>
        <dbReference type="ARBA" id="ARBA00005545"/>
    </source>
</evidence>
<dbReference type="InterPro" id="IPR013790">
    <property type="entry name" value="Dwarfin"/>
</dbReference>
<evidence type="ECO:0000256" key="8">
    <source>
        <dbReference type="ARBA" id="ARBA00023163"/>
    </source>
</evidence>
<dbReference type="PROSITE" id="PS51076">
    <property type="entry name" value="MH2"/>
    <property type="match status" value="1"/>
</dbReference>
<feature type="region of interest" description="Disordered" evidence="10">
    <location>
        <begin position="119"/>
        <end position="165"/>
    </location>
</feature>
<name>A0A7K9G879_LOXLE</name>
<keyword evidence="4" id="KW-0963">Cytoplasm</keyword>
<evidence type="ECO:0000256" key="7">
    <source>
        <dbReference type="ARBA" id="ARBA00023015"/>
    </source>
</evidence>
<dbReference type="EMBL" id="VWZM01003172">
    <property type="protein sequence ID" value="NXG97610.1"/>
    <property type="molecule type" value="Genomic_DNA"/>
</dbReference>
<dbReference type="GO" id="GO:0045944">
    <property type="term" value="P:positive regulation of transcription by RNA polymerase II"/>
    <property type="evidence" value="ECO:0007669"/>
    <property type="project" value="TreeGrafter"/>
</dbReference>
<reference evidence="12 13" key="1">
    <citation type="submission" date="2019-09" db="EMBL/GenBank/DDBJ databases">
        <title>Bird 10,000 Genomes (B10K) Project - Family phase.</title>
        <authorList>
            <person name="Zhang G."/>
        </authorList>
    </citation>
    <scope>NUCLEOTIDE SEQUENCE [LARGE SCALE GENOMIC DNA]</scope>
    <source>
        <strain evidence="12">B10K-DU-001-19</strain>
        <tissue evidence="12">Muscle</tissue>
    </source>
</reference>
<evidence type="ECO:0000256" key="10">
    <source>
        <dbReference type="SAM" id="MobiDB-lite"/>
    </source>
</evidence>
<evidence type="ECO:0000256" key="6">
    <source>
        <dbReference type="ARBA" id="ARBA00022833"/>
    </source>
</evidence>